<evidence type="ECO:0000313" key="1">
    <source>
        <dbReference type="EMBL" id="MBB4675137.1"/>
    </source>
</evidence>
<sequence>MTAIEQALTAAWTGADPGPTILENWPPSRRRFPPGPAQDLPRHPTPGLGALLDLSLAGDPARKVGGVRLRRVPSAGGRYPVNAYLGPAYYDPITHTLHGPPANTITLALQPQRTTWRYGPRALPVLLLDLGHALAAILTAAHTLGIPAKATFTPQPPRHGEYPLATVHLGLSTGEQPESPTPAPLPDPPALPLIEAALTELSTHPATPLPWQPPAVTPETLRTRHTAPWPTRGPISLPEHGLIAIRPTAELAGSSCGQPELAKAELLLLATGEPEPLNFVRAGMAVHRAWLLATAAGLSVRPVGCWIRAWHGGQRVLHALAVGP</sequence>
<dbReference type="SUPFAM" id="SSF55469">
    <property type="entry name" value="FMN-dependent nitroreductase-like"/>
    <property type="match status" value="1"/>
</dbReference>
<accession>A0A7W7C613</accession>
<proteinExistence type="predicted"/>
<dbReference type="RefSeq" id="WP_185001161.1">
    <property type="nucleotide sequence ID" value="NZ_BAAAUI010000026.1"/>
</dbReference>
<dbReference type="Gene3D" id="3.40.109.10">
    <property type="entry name" value="NADH Oxidase"/>
    <property type="match status" value="2"/>
</dbReference>
<protein>
    <submittedName>
        <fullName evidence="1">Nitroreductase</fullName>
    </submittedName>
</protein>
<dbReference type="EMBL" id="JACHMH010000001">
    <property type="protein sequence ID" value="MBB4675137.1"/>
    <property type="molecule type" value="Genomic_DNA"/>
</dbReference>
<dbReference type="GO" id="GO:0016491">
    <property type="term" value="F:oxidoreductase activity"/>
    <property type="evidence" value="ECO:0007669"/>
    <property type="project" value="InterPro"/>
</dbReference>
<keyword evidence="2" id="KW-1185">Reference proteome</keyword>
<organism evidence="1 2">
    <name type="scientific">Crossiella cryophila</name>
    <dbReference type="NCBI Taxonomy" id="43355"/>
    <lineage>
        <taxon>Bacteria</taxon>
        <taxon>Bacillati</taxon>
        <taxon>Actinomycetota</taxon>
        <taxon>Actinomycetes</taxon>
        <taxon>Pseudonocardiales</taxon>
        <taxon>Pseudonocardiaceae</taxon>
        <taxon>Crossiella</taxon>
    </lineage>
</organism>
<dbReference type="AlphaFoldDB" id="A0A7W7C613"/>
<comment type="caution">
    <text evidence="1">The sequence shown here is derived from an EMBL/GenBank/DDBJ whole genome shotgun (WGS) entry which is preliminary data.</text>
</comment>
<reference evidence="1 2" key="1">
    <citation type="submission" date="2020-08" db="EMBL/GenBank/DDBJ databases">
        <title>Sequencing the genomes of 1000 actinobacteria strains.</title>
        <authorList>
            <person name="Klenk H.-P."/>
        </authorList>
    </citation>
    <scope>NUCLEOTIDE SEQUENCE [LARGE SCALE GENOMIC DNA]</scope>
    <source>
        <strain evidence="1 2">DSM 44230</strain>
    </source>
</reference>
<dbReference type="InterPro" id="IPR000415">
    <property type="entry name" value="Nitroreductase-like"/>
</dbReference>
<dbReference type="Proteomes" id="UP000533598">
    <property type="component" value="Unassembled WGS sequence"/>
</dbReference>
<gene>
    <name evidence="1" type="ORF">HNR67_001255</name>
</gene>
<evidence type="ECO:0000313" key="2">
    <source>
        <dbReference type="Proteomes" id="UP000533598"/>
    </source>
</evidence>
<name>A0A7W7C613_9PSEU</name>